<accession>A0ABQ5HKD8</accession>
<protein>
    <submittedName>
        <fullName evidence="2">Uncharacterized protein</fullName>
    </submittedName>
</protein>
<proteinExistence type="predicted"/>
<feature type="region of interest" description="Disordered" evidence="1">
    <location>
        <begin position="68"/>
        <end position="88"/>
    </location>
</feature>
<comment type="caution">
    <text evidence="2">The sequence shown here is derived from an EMBL/GenBank/DDBJ whole genome shotgun (WGS) entry which is preliminary data.</text>
</comment>
<sequence length="338" mass="36604">MRCCSKQPEEGQEGKSCRSRGATLTSLPKDCGEIILACLRGLFSGVADASVYTAADTVTSSRGKTLVLPTSDVGGSSQPETSEESSDSFSWNVRHESLKIASVDRSSALKCSCVFTDRDTESLFLIPALHTFKSPLDVFPSTCVEAMNLIHSHVSTLHSAFSDFKEKMEAQQEAQAQELYNRVAELEAHVMDVSGRLEGEFYPAYLTTLAGRRWLLTHGRPWYFGMQDEGLAAGHEHGVAGTPLSAVVAYNPEAAESNYLDAVRALEEADFPLVHLLKSKKDSGMDEVLDCFLLDGPLADLPEAAHLQPCLEQLSVPIYHADVNAVAGLTILLSFGSS</sequence>
<keyword evidence="3" id="KW-1185">Reference proteome</keyword>
<dbReference type="Proteomes" id="UP001151760">
    <property type="component" value="Unassembled WGS sequence"/>
</dbReference>
<organism evidence="2 3">
    <name type="scientific">Tanacetum coccineum</name>
    <dbReference type="NCBI Taxonomy" id="301880"/>
    <lineage>
        <taxon>Eukaryota</taxon>
        <taxon>Viridiplantae</taxon>
        <taxon>Streptophyta</taxon>
        <taxon>Embryophyta</taxon>
        <taxon>Tracheophyta</taxon>
        <taxon>Spermatophyta</taxon>
        <taxon>Magnoliopsida</taxon>
        <taxon>eudicotyledons</taxon>
        <taxon>Gunneridae</taxon>
        <taxon>Pentapetalae</taxon>
        <taxon>asterids</taxon>
        <taxon>campanulids</taxon>
        <taxon>Asterales</taxon>
        <taxon>Asteraceae</taxon>
        <taxon>Asteroideae</taxon>
        <taxon>Anthemideae</taxon>
        <taxon>Anthemidinae</taxon>
        <taxon>Tanacetum</taxon>
    </lineage>
</organism>
<evidence type="ECO:0000313" key="3">
    <source>
        <dbReference type="Proteomes" id="UP001151760"/>
    </source>
</evidence>
<reference evidence="2" key="2">
    <citation type="submission" date="2022-01" db="EMBL/GenBank/DDBJ databases">
        <authorList>
            <person name="Yamashiro T."/>
            <person name="Shiraishi A."/>
            <person name="Satake H."/>
            <person name="Nakayama K."/>
        </authorList>
    </citation>
    <scope>NUCLEOTIDE SEQUENCE</scope>
</reference>
<name>A0ABQ5HKD8_9ASTR</name>
<evidence type="ECO:0000313" key="2">
    <source>
        <dbReference type="EMBL" id="GJT88367.1"/>
    </source>
</evidence>
<dbReference type="EMBL" id="BQNB010019724">
    <property type="protein sequence ID" value="GJT88367.1"/>
    <property type="molecule type" value="Genomic_DNA"/>
</dbReference>
<reference evidence="2" key="1">
    <citation type="journal article" date="2022" name="Int. J. Mol. Sci.">
        <title>Draft Genome of Tanacetum Coccineum: Genomic Comparison of Closely Related Tanacetum-Family Plants.</title>
        <authorList>
            <person name="Yamashiro T."/>
            <person name="Shiraishi A."/>
            <person name="Nakayama K."/>
            <person name="Satake H."/>
        </authorList>
    </citation>
    <scope>NUCLEOTIDE SEQUENCE</scope>
</reference>
<gene>
    <name evidence="2" type="ORF">Tco_1070084</name>
</gene>
<evidence type="ECO:0000256" key="1">
    <source>
        <dbReference type="SAM" id="MobiDB-lite"/>
    </source>
</evidence>